<accession>A0A0A9GBI7</accession>
<proteinExistence type="predicted"/>
<name>A0A0A9GBI7_ARUDO</name>
<dbReference type="EMBL" id="GBRH01175456">
    <property type="protein sequence ID" value="JAE22440.1"/>
    <property type="molecule type" value="Transcribed_RNA"/>
</dbReference>
<protein>
    <submittedName>
        <fullName evidence="1">Uncharacterized protein</fullName>
    </submittedName>
</protein>
<organism evidence="1">
    <name type="scientific">Arundo donax</name>
    <name type="common">Giant reed</name>
    <name type="synonym">Donax arundinaceus</name>
    <dbReference type="NCBI Taxonomy" id="35708"/>
    <lineage>
        <taxon>Eukaryota</taxon>
        <taxon>Viridiplantae</taxon>
        <taxon>Streptophyta</taxon>
        <taxon>Embryophyta</taxon>
        <taxon>Tracheophyta</taxon>
        <taxon>Spermatophyta</taxon>
        <taxon>Magnoliopsida</taxon>
        <taxon>Liliopsida</taxon>
        <taxon>Poales</taxon>
        <taxon>Poaceae</taxon>
        <taxon>PACMAD clade</taxon>
        <taxon>Arundinoideae</taxon>
        <taxon>Arundineae</taxon>
        <taxon>Arundo</taxon>
    </lineage>
</organism>
<reference evidence="1" key="1">
    <citation type="submission" date="2014-09" db="EMBL/GenBank/DDBJ databases">
        <authorList>
            <person name="Magalhaes I.L.F."/>
            <person name="Oliveira U."/>
            <person name="Santos F.R."/>
            <person name="Vidigal T.H.D.A."/>
            <person name="Brescovit A.D."/>
            <person name="Santos A.J."/>
        </authorList>
    </citation>
    <scope>NUCLEOTIDE SEQUENCE</scope>
    <source>
        <tissue evidence="1">Shoot tissue taken approximately 20 cm above the soil surface</tissue>
    </source>
</reference>
<reference evidence="1" key="2">
    <citation type="journal article" date="2015" name="Data Brief">
        <title>Shoot transcriptome of the giant reed, Arundo donax.</title>
        <authorList>
            <person name="Barrero R.A."/>
            <person name="Guerrero F.D."/>
            <person name="Moolhuijzen P."/>
            <person name="Goolsby J.A."/>
            <person name="Tidwell J."/>
            <person name="Bellgard S.E."/>
            <person name="Bellgard M.I."/>
        </authorList>
    </citation>
    <scope>NUCLEOTIDE SEQUENCE</scope>
    <source>
        <tissue evidence="1">Shoot tissue taken approximately 20 cm above the soil surface</tissue>
    </source>
</reference>
<evidence type="ECO:0000313" key="1">
    <source>
        <dbReference type="EMBL" id="JAE22440.1"/>
    </source>
</evidence>
<sequence>MPSSTVALYWMGTSMSAASANADSFCCGVVLLAMIDVKFTNWKLSKSRAGSLSSNFCMSSQGPSPTPTSTIDNG</sequence>
<dbReference type="AlphaFoldDB" id="A0A0A9GBI7"/>